<name>A0A917E634_9HYPH</name>
<evidence type="ECO:0000313" key="2">
    <source>
        <dbReference type="EMBL" id="GGE08345.1"/>
    </source>
</evidence>
<reference evidence="2" key="2">
    <citation type="submission" date="2020-09" db="EMBL/GenBank/DDBJ databases">
        <authorList>
            <person name="Sun Q."/>
            <person name="Zhou Y."/>
        </authorList>
    </citation>
    <scope>NUCLEOTIDE SEQUENCE</scope>
    <source>
        <strain evidence="2">CGMCC 1.15367</strain>
    </source>
</reference>
<protein>
    <submittedName>
        <fullName evidence="2">Uncharacterized protein</fullName>
    </submittedName>
</protein>
<evidence type="ECO:0000256" key="1">
    <source>
        <dbReference type="SAM" id="MobiDB-lite"/>
    </source>
</evidence>
<reference evidence="2" key="1">
    <citation type="journal article" date="2014" name="Int. J. Syst. Evol. Microbiol.">
        <title>Complete genome sequence of Corynebacterium casei LMG S-19264T (=DSM 44701T), isolated from a smear-ripened cheese.</title>
        <authorList>
            <consortium name="US DOE Joint Genome Institute (JGI-PGF)"/>
            <person name="Walter F."/>
            <person name="Albersmeier A."/>
            <person name="Kalinowski J."/>
            <person name="Ruckert C."/>
        </authorList>
    </citation>
    <scope>NUCLEOTIDE SEQUENCE</scope>
    <source>
        <strain evidence="2">CGMCC 1.15367</strain>
    </source>
</reference>
<feature type="compositionally biased region" description="Acidic residues" evidence="1">
    <location>
        <begin position="28"/>
        <end position="47"/>
    </location>
</feature>
<evidence type="ECO:0000313" key="3">
    <source>
        <dbReference type="Proteomes" id="UP000644699"/>
    </source>
</evidence>
<feature type="region of interest" description="Disordered" evidence="1">
    <location>
        <begin position="1"/>
        <end position="75"/>
    </location>
</feature>
<dbReference type="RefSeq" id="WP_188909685.1">
    <property type="nucleotide sequence ID" value="NZ_BMIQ01000004.1"/>
</dbReference>
<sequence>MQDDPEPKRTPAIPGMLRDEDATILGDAPDEPTEDESDAEDAADSDDGPLGVRDDDTVGIDDQDDRERRRGATEA</sequence>
<dbReference type="EMBL" id="BMIQ01000004">
    <property type="protein sequence ID" value="GGE08345.1"/>
    <property type="molecule type" value="Genomic_DNA"/>
</dbReference>
<organism evidence="2 3">
    <name type="scientific">Aureimonas endophytica</name>
    <dbReference type="NCBI Taxonomy" id="2027858"/>
    <lineage>
        <taxon>Bacteria</taxon>
        <taxon>Pseudomonadati</taxon>
        <taxon>Pseudomonadota</taxon>
        <taxon>Alphaproteobacteria</taxon>
        <taxon>Hyphomicrobiales</taxon>
        <taxon>Aurantimonadaceae</taxon>
        <taxon>Aureimonas</taxon>
    </lineage>
</organism>
<feature type="compositionally biased region" description="Basic and acidic residues" evidence="1">
    <location>
        <begin position="65"/>
        <end position="75"/>
    </location>
</feature>
<gene>
    <name evidence="2" type="ORF">GCM10011390_29280</name>
</gene>
<proteinExistence type="predicted"/>
<keyword evidence="3" id="KW-1185">Reference proteome</keyword>
<accession>A0A917E634</accession>
<dbReference type="AlphaFoldDB" id="A0A917E634"/>
<dbReference type="Proteomes" id="UP000644699">
    <property type="component" value="Unassembled WGS sequence"/>
</dbReference>
<comment type="caution">
    <text evidence="2">The sequence shown here is derived from an EMBL/GenBank/DDBJ whole genome shotgun (WGS) entry which is preliminary data.</text>
</comment>